<organism evidence="3 4">
    <name type="scientific">Rossellomorea marisflavi</name>
    <dbReference type="NCBI Taxonomy" id="189381"/>
    <lineage>
        <taxon>Bacteria</taxon>
        <taxon>Bacillati</taxon>
        <taxon>Bacillota</taxon>
        <taxon>Bacilli</taxon>
        <taxon>Bacillales</taxon>
        <taxon>Bacillaceae</taxon>
        <taxon>Rossellomorea</taxon>
    </lineage>
</organism>
<comment type="caution">
    <text evidence="3">The sequence shown here is derived from an EMBL/GenBank/DDBJ whole genome shotgun (WGS) entry which is preliminary data.</text>
</comment>
<feature type="domain" description="VTT" evidence="2">
    <location>
        <begin position="29"/>
        <end position="155"/>
    </location>
</feature>
<dbReference type="InterPro" id="IPR032816">
    <property type="entry name" value="VTT_dom"/>
</dbReference>
<evidence type="ECO:0000313" key="3">
    <source>
        <dbReference type="EMBL" id="KZE51179.1"/>
    </source>
</evidence>
<dbReference type="PANTHER" id="PTHR42709">
    <property type="entry name" value="ALKALINE PHOSPHATASE LIKE PROTEIN"/>
    <property type="match status" value="1"/>
</dbReference>
<dbReference type="OrthoDB" id="9782291at2"/>
<name>A0A0J5SDS3_9BACI</name>
<comment type="similarity">
    <text evidence="1">Belongs to the DedA family.</text>
</comment>
<proteinExistence type="inferred from homology"/>
<protein>
    <recommendedName>
        <fullName evidence="2">VTT domain-containing protein</fullName>
    </recommendedName>
</protein>
<gene>
    <name evidence="3" type="ORF">AV649_15050</name>
</gene>
<dbReference type="AlphaFoldDB" id="A0A0J5SDS3"/>
<dbReference type="PATRIC" id="fig|189381.10.peg.716"/>
<dbReference type="Pfam" id="PF09335">
    <property type="entry name" value="VTT_dom"/>
    <property type="match status" value="1"/>
</dbReference>
<evidence type="ECO:0000256" key="1">
    <source>
        <dbReference type="ARBA" id="ARBA00010792"/>
    </source>
</evidence>
<evidence type="ECO:0000259" key="2">
    <source>
        <dbReference type="Pfam" id="PF09335"/>
    </source>
</evidence>
<dbReference type="RefSeq" id="WP_048005638.1">
    <property type="nucleotide sequence ID" value="NZ_CP047095.1"/>
</dbReference>
<accession>A0A0J5SDS3</accession>
<evidence type="ECO:0000313" key="4">
    <source>
        <dbReference type="Proteomes" id="UP000076510"/>
    </source>
</evidence>
<dbReference type="GO" id="GO:0005886">
    <property type="term" value="C:plasma membrane"/>
    <property type="evidence" value="ECO:0007669"/>
    <property type="project" value="TreeGrafter"/>
</dbReference>
<dbReference type="InterPro" id="IPR051311">
    <property type="entry name" value="DedA_domain"/>
</dbReference>
<reference evidence="4" key="1">
    <citation type="submission" date="2016-01" db="EMBL/GenBank/DDBJ databases">
        <title>Whole genome sequencing of Bhargavaea cecembensis T14.</title>
        <authorList>
            <person name="Hong K.W."/>
        </authorList>
    </citation>
    <scope>NUCLEOTIDE SEQUENCE [LARGE SCALE GENOMIC DNA]</scope>
    <source>
        <strain evidence="4">M19</strain>
    </source>
</reference>
<dbReference type="EMBL" id="LQQY01000009">
    <property type="protein sequence ID" value="KZE51179.1"/>
    <property type="molecule type" value="Genomic_DNA"/>
</dbReference>
<dbReference type="Proteomes" id="UP000076510">
    <property type="component" value="Unassembled WGS sequence"/>
</dbReference>
<dbReference type="PANTHER" id="PTHR42709:SF9">
    <property type="entry name" value="ALKALINE PHOSPHATASE LIKE PROTEIN"/>
    <property type="match status" value="1"/>
</dbReference>
<sequence>MESVEQIIANYGYIAVFLLLTLGIVGLPVPDEVLMMLVGYFTNVGTLNYELAVLFSFGGALVGMTISYFIGYKAGRPFLDKYGKWVGLKEKRLRRVEQWMEKYGSYSLIIGYFIPGVRHITCYFSGIARMDLKQYFLFVAIGSLLWTSVFITIGRMAGVITL</sequence>